<sequence length="327" mass="36912">MKIVWLGDVHIRGKNPRNRTDDYKEALKTKLREIFKIAEFNKAEAILCAGDIFDRPEVTNSVLLEFAEVFMENKIPFYTTAGNHDVYSYNLDTYWRTSLRVLEWLVPNFTVINDPKENLMLKEGTQEVAVSFQPYSHNIDKDGYGYSPGNPAKDCFKIHVAHGMLLDHDPKVFDRYTYVGTVQTEADLVLSGHDHLGFGVYERSDGKVFMNCGAICRLSASEAEVARSIQVALITVEDGTLQPIELIDLRSAQPGKDILDRTQIEANAKRQYAMEEFAALIQTDDGSTTAVDLEAIIQNIAEKEGYAPEVVQMALDKIQEKKEEIHA</sequence>
<dbReference type="Proteomes" id="UP000000716">
    <property type="component" value="Chromosome"/>
</dbReference>
<dbReference type="KEGG" id="eat:EAT1b_3042"/>
<name>C4L6S5_EXISA</name>
<gene>
    <name evidence="2" type="ordered locus">EAT1b_3042</name>
</gene>
<dbReference type="Pfam" id="PF00149">
    <property type="entry name" value="Metallophos"/>
    <property type="match status" value="1"/>
</dbReference>
<dbReference type="PANTHER" id="PTHR30337:SF0">
    <property type="entry name" value="NUCLEASE SBCCD SUBUNIT D"/>
    <property type="match status" value="1"/>
</dbReference>
<dbReference type="SUPFAM" id="SSF56300">
    <property type="entry name" value="Metallo-dependent phosphatases"/>
    <property type="match status" value="1"/>
</dbReference>
<keyword evidence="3" id="KW-1185">Reference proteome</keyword>
<organism evidence="2 3">
    <name type="scientific">Exiguobacterium sp. (strain ATCC BAA-1283 / AT1b)</name>
    <dbReference type="NCBI Taxonomy" id="360911"/>
    <lineage>
        <taxon>Bacteria</taxon>
        <taxon>Bacillati</taxon>
        <taxon>Bacillota</taxon>
        <taxon>Bacilli</taxon>
        <taxon>Bacillales</taxon>
        <taxon>Bacillales Family XII. Incertae Sedis</taxon>
        <taxon>Exiguobacterium</taxon>
    </lineage>
</organism>
<dbReference type="InterPro" id="IPR004843">
    <property type="entry name" value="Calcineurin-like_PHP"/>
</dbReference>
<evidence type="ECO:0000259" key="1">
    <source>
        <dbReference type="Pfam" id="PF00149"/>
    </source>
</evidence>
<dbReference type="InterPro" id="IPR050535">
    <property type="entry name" value="DNA_Repair-Maintenance_Comp"/>
</dbReference>
<protein>
    <submittedName>
        <fullName evidence="2">Metallophosphoesterase</fullName>
    </submittedName>
</protein>
<dbReference type="HOGENOM" id="CLU_071838_0_0_9"/>
<evidence type="ECO:0000313" key="3">
    <source>
        <dbReference type="Proteomes" id="UP000000716"/>
    </source>
</evidence>
<dbReference type="EMBL" id="CP001615">
    <property type="protein sequence ID" value="ACQ71954.1"/>
    <property type="molecule type" value="Genomic_DNA"/>
</dbReference>
<feature type="domain" description="Calcineurin-like phosphoesterase" evidence="1">
    <location>
        <begin position="1"/>
        <end position="195"/>
    </location>
</feature>
<dbReference type="InterPro" id="IPR029052">
    <property type="entry name" value="Metallo-depent_PP-like"/>
</dbReference>
<dbReference type="Gene3D" id="3.60.21.10">
    <property type="match status" value="1"/>
</dbReference>
<reference evidence="2 3" key="1">
    <citation type="journal article" date="2011" name="J. Bacteriol.">
        <title>Complete genome sequence of the Thermophilic Bacterium Exiguobacterium sp. AT1b.</title>
        <authorList>
            <person name="Vishnivetskaya T.A."/>
            <person name="Lucas S."/>
            <person name="Copeland A."/>
            <person name="Lapidus A."/>
            <person name="Glavina Del Rio T."/>
            <person name="Dalin E."/>
            <person name="Tice H."/>
            <person name="Bruce D.C."/>
            <person name="Goodwin L.A."/>
            <person name="Pitluck S."/>
            <person name="Saunders E."/>
            <person name="Brettin T."/>
            <person name="Detter C."/>
            <person name="Han C."/>
            <person name="Larimer F."/>
            <person name="Land M.L."/>
            <person name="Hauser L.J."/>
            <person name="Kyrpides N.C."/>
            <person name="Ovchinnikova G."/>
            <person name="Kathariou S."/>
            <person name="Ramaley R.F."/>
            <person name="Rodrigues D.F."/>
            <person name="Hendrix C."/>
            <person name="Richardson P."/>
            <person name="Tiedje J.M."/>
        </authorList>
    </citation>
    <scope>NUCLEOTIDE SEQUENCE [LARGE SCALE GENOMIC DNA]</scope>
    <source>
        <strain evidence="3">ATCC BAA-1283 / AT1b</strain>
    </source>
</reference>
<dbReference type="AlphaFoldDB" id="C4L6S5"/>
<dbReference type="PANTHER" id="PTHR30337">
    <property type="entry name" value="COMPONENT OF ATP-DEPENDENT DSDNA EXONUCLEASE"/>
    <property type="match status" value="1"/>
</dbReference>
<dbReference type="RefSeq" id="WP_015881513.1">
    <property type="nucleotide sequence ID" value="NC_012673.1"/>
</dbReference>
<dbReference type="OrthoDB" id="9773856at2"/>
<dbReference type="STRING" id="360911.EAT1b_3042"/>
<dbReference type="eggNOG" id="COG0420">
    <property type="taxonomic scope" value="Bacteria"/>
</dbReference>
<proteinExistence type="predicted"/>
<accession>C4L6S5</accession>
<dbReference type="GO" id="GO:0016787">
    <property type="term" value="F:hydrolase activity"/>
    <property type="evidence" value="ECO:0007669"/>
    <property type="project" value="InterPro"/>
</dbReference>
<evidence type="ECO:0000313" key="2">
    <source>
        <dbReference type="EMBL" id="ACQ71954.1"/>
    </source>
</evidence>